<evidence type="ECO:0000313" key="2">
    <source>
        <dbReference type="EMBL" id="QQP86935.1"/>
    </source>
</evidence>
<protein>
    <submittedName>
        <fullName evidence="2">Minor capsid protein</fullName>
    </submittedName>
</protein>
<dbReference type="KEGG" id="eaz:JHT90_06735"/>
<accession>A0A974NHY8</accession>
<feature type="domain" description="Phage head morphogenesis" evidence="1">
    <location>
        <begin position="108"/>
        <end position="228"/>
    </location>
</feature>
<dbReference type="RefSeq" id="WP_201095434.1">
    <property type="nucleotide sequence ID" value="NZ_CP067393.1"/>
</dbReference>
<dbReference type="Pfam" id="PF04233">
    <property type="entry name" value="Phage_Mu_F"/>
    <property type="match status" value="1"/>
</dbReference>
<dbReference type="EMBL" id="CP067393">
    <property type="protein sequence ID" value="QQP86935.1"/>
    <property type="molecule type" value="Genomic_DNA"/>
</dbReference>
<dbReference type="NCBIfam" id="TIGR01641">
    <property type="entry name" value="phageSPP1_gp7"/>
    <property type="match status" value="1"/>
</dbReference>
<name>A0A974NHY8_9GAMM</name>
<sequence>MVSIAVTAVNNTTLIDAQADNTLLGKTNSIIQRLSSFDIDSLAKQIASRMVTSINTQNRRVMADRFKAAYQIDISSLLGDQVVSSTLNKAIDYNVSLISSIKNDFISDIGKAIRDNYTDGMRSSELAKIIKERGKVSDSRAKMIARDQTAKINGTITRERNKSLGIEMYIWLGADDERERDSHRAMNNKLCRFDDATVYSDDGGKTWKKRTANMVKLHPCEDYQCRCDYQPYISWLNEPA</sequence>
<gene>
    <name evidence="2" type="ORF">JHT90_06735</name>
</gene>
<dbReference type="InterPro" id="IPR006528">
    <property type="entry name" value="Phage_head_morphogenesis_dom"/>
</dbReference>
<keyword evidence="3" id="KW-1185">Reference proteome</keyword>
<reference evidence="2 3" key="1">
    <citation type="submission" date="2021-01" db="EMBL/GenBank/DDBJ databases">
        <title>Entomomonas sp. F2A isolated from a house cricket (Acheta domesticus).</title>
        <authorList>
            <person name="Spergser J."/>
            <person name="Busse H.-J."/>
        </authorList>
    </citation>
    <scope>NUCLEOTIDE SEQUENCE [LARGE SCALE GENOMIC DNA]</scope>
    <source>
        <strain evidence="2 3">F2A</strain>
    </source>
</reference>
<evidence type="ECO:0000313" key="3">
    <source>
        <dbReference type="Proteomes" id="UP000595278"/>
    </source>
</evidence>
<proteinExistence type="predicted"/>
<organism evidence="2 3">
    <name type="scientific">Entomomonas asaccharolytica</name>
    <dbReference type="NCBI Taxonomy" id="2785331"/>
    <lineage>
        <taxon>Bacteria</taxon>
        <taxon>Pseudomonadati</taxon>
        <taxon>Pseudomonadota</taxon>
        <taxon>Gammaproteobacteria</taxon>
        <taxon>Pseudomonadales</taxon>
        <taxon>Pseudomonadaceae</taxon>
        <taxon>Entomomonas</taxon>
    </lineage>
</organism>
<dbReference type="Proteomes" id="UP000595278">
    <property type="component" value="Chromosome"/>
</dbReference>
<evidence type="ECO:0000259" key="1">
    <source>
        <dbReference type="Pfam" id="PF04233"/>
    </source>
</evidence>
<dbReference type="AlphaFoldDB" id="A0A974NHY8"/>